<sequence>MACVTSGSSNVPFSCFSAAIREDTESMIDLQIIVSVASVSPSYSEIPRIPCEPILFPSPNLIFPEKEVGSNLGLSRVSSFHVFENIGVVGRKFKSWEREATATGREEHARASWAEREMKSMLCRAATSLGSRGKELDIPWI</sequence>
<dbReference type="EMBL" id="BKCP01011625">
    <property type="protein sequence ID" value="GER55002.1"/>
    <property type="molecule type" value="Genomic_DNA"/>
</dbReference>
<evidence type="ECO:0000313" key="1">
    <source>
        <dbReference type="EMBL" id="GER55002.1"/>
    </source>
</evidence>
<protein>
    <submittedName>
        <fullName evidence="1">Nuclear receptor coactivator 3</fullName>
    </submittedName>
</protein>
<comment type="caution">
    <text evidence="1">The sequence shown here is derived from an EMBL/GenBank/DDBJ whole genome shotgun (WGS) entry which is preliminary data.</text>
</comment>
<dbReference type="Proteomes" id="UP000325081">
    <property type="component" value="Unassembled WGS sequence"/>
</dbReference>
<dbReference type="AlphaFoldDB" id="A0A5A7RBX9"/>
<reference evidence="2" key="1">
    <citation type="journal article" date="2019" name="Curr. Biol.">
        <title>Genome Sequence of Striga asiatica Provides Insight into the Evolution of Plant Parasitism.</title>
        <authorList>
            <person name="Yoshida S."/>
            <person name="Kim S."/>
            <person name="Wafula E.K."/>
            <person name="Tanskanen J."/>
            <person name="Kim Y.M."/>
            <person name="Honaas L."/>
            <person name="Yang Z."/>
            <person name="Spallek T."/>
            <person name="Conn C.E."/>
            <person name="Ichihashi Y."/>
            <person name="Cheong K."/>
            <person name="Cui S."/>
            <person name="Der J.P."/>
            <person name="Gundlach H."/>
            <person name="Jiao Y."/>
            <person name="Hori C."/>
            <person name="Ishida J.K."/>
            <person name="Kasahara H."/>
            <person name="Kiba T."/>
            <person name="Kim M.S."/>
            <person name="Koo N."/>
            <person name="Laohavisit A."/>
            <person name="Lee Y.H."/>
            <person name="Lumba S."/>
            <person name="McCourt P."/>
            <person name="Mortimer J.C."/>
            <person name="Mutuku J.M."/>
            <person name="Nomura T."/>
            <person name="Sasaki-Sekimoto Y."/>
            <person name="Seto Y."/>
            <person name="Wang Y."/>
            <person name="Wakatake T."/>
            <person name="Sakakibara H."/>
            <person name="Demura T."/>
            <person name="Yamaguchi S."/>
            <person name="Yoneyama K."/>
            <person name="Manabe R.I."/>
            <person name="Nelson D.C."/>
            <person name="Schulman A.H."/>
            <person name="Timko M.P."/>
            <person name="dePamphilis C.W."/>
            <person name="Choi D."/>
            <person name="Shirasu K."/>
        </authorList>
    </citation>
    <scope>NUCLEOTIDE SEQUENCE [LARGE SCALE GENOMIC DNA]</scope>
    <source>
        <strain evidence="2">cv. UVA1</strain>
    </source>
</reference>
<accession>A0A5A7RBX9</accession>
<name>A0A5A7RBX9_STRAF</name>
<keyword evidence="2" id="KW-1185">Reference proteome</keyword>
<gene>
    <name evidence="1" type="ORF">STAS_32642</name>
</gene>
<keyword evidence="1" id="KW-0675">Receptor</keyword>
<evidence type="ECO:0000313" key="2">
    <source>
        <dbReference type="Proteomes" id="UP000325081"/>
    </source>
</evidence>
<proteinExistence type="predicted"/>
<organism evidence="1 2">
    <name type="scientific">Striga asiatica</name>
    <name type="common">Asiatic witchweed</name>
    <name type="synonym">Buchnera asiatica</name>
    <dbReference type="NCBI Taxonomy" id="4170"/>
    <lineage>
        <taxon>Eukaryota</taxon>
        <taxon>Viridiplantae</taxon>
        <taxon>Streptophyta</taxon>
        <taxon>Embryophyta</taxon>
        <taxon>Tracheophyta</taxon>
        <taxon>Spermatophyta</taxon>
        <taxon>Magnoliopsida</taxon>
        <taxon>eudicotyledons</taxon>
        <taxon>Gunneridae</taxon>
        <taxon>Pentapetalae</taxon>
        <taxon>asterids</taxon>
        <taxon>lamiids</taxon>
        <taxon>Lamiales</taxon>
        <taxon>Orobanchaceae</taxon>
        <taxon>Buchnereae</taxon>
        <taxon>Striga</taxon>
    </lineage>
</organism>